<dbReference type="InterPro" id="IPR035427">
    <property type="entry name" value="Tim10-like_dom_sf"/>
</dbReference>
<keyword evidence="3 11" id="KW-0813">Transport</keyword>
<dbReference type="Pfam" id="PF02953">
    <property type="entry name" value="zf-Tim10_DDP"/>
    <property type="match status" value="1"/>
</dbReference>
<dbReference type="GO" id="GO:0046872">
    <property type="term" value="F:metal ion binding"/>
    <property type="evidence" value="ECO:0007669"/>
    <property type="project" value="UniProtKB-KW"/>
</dbReference>
<keyword evidence="6" id="KW-0862">Zinc</keyword>
<dbReference type="Gene3D" id="1.10.287.810">
    <property type="entry name" value="Mitochondrial import inner membrane translocase subunit tim13 like domains"/>
    <property type="match status" value="1"/>
</dbReference>
<keyword evidence="10 11" id="KW-1015">Disulfide bond</keyword>
<name>A0A8H5G9F2_9AGAR</name>
<gene>
    <name evidence="14" type="ORF">D9756_004737</name>
</gene>
<evidence type="ECO:0000256" key="8">
    <source>
        <dbReference type="ARBA" id="ARBA00023010"/>
    </source>
</evidence>
<comment type="similarity">
    <text evidence="2 11">Belongs to the small Tim family.</text>
</comment>
<evidence type="ECO:0000256" key="3">
    <source>
        <dbReference type="ARBA" id="ARBA00022448"/>
    </source>
</evidence>
<keyword evidence="15" id="KW-1185">Reference proteome</keyword>
<protein>
    <recommendedName>
        <fullName evidence="11">Mitochondrial import inner membrane translocase subunit</fullName>
    </recommendedName>
</protein>
<keyword evidence="5 11" id="KW-0472">Membrane</keyword>
<dbReference type="EMBL" id="JAACJO010000003">
    <property type="protein sequence ID" value="KAF5360857.1"/>
    <property type="molecule type" value="Genomic_DNA"/>
</dbReference>
<comment type="subcellular location">
    <subcellularLocation>
        <location evidence="1 11">Mitochondrion inner membrane</location>
        <topology evidence="1 11">Peripheral membrane protein</topology>
        <orientation evidence="1 11">Intermembrane side</orientation>
    </subcellularLocation>
</comment>
<proteinExistence type="inferred from homology"/>
<dbReference type="GO" id="GO:0005743">
    <property type="term" value="C:mitochondrial inner membrane"/>
    <property type="evidence" value="ECO:0007669"/>
    <property type="project" value="UniProtKB-SubCell"/>
</dbReference>
<keyword evidence="4" id="KW-0479">Metal-binding</keyword>
<sequence>MDFSNFNGAEQAQMTKIIEKRQMQDFLRMYANLAEKCFNTCCNDFTSKALSSKEETCILNCTEKFIKHSERVGARFAEYNAGPKSVMSTGPVPNFPIPQPDSTPTLLAPQLDDNAGLEVTLA</sequence>
<dbReference type="GO" id="GO:0015031">
    <property type="term" value="P:protein transport"/>
    <property type="evidence" value="ECO:0007669"/>
    <property type="project" value="UniProtKB-KW"/>
</dbReference>
<evidence type="ECO:0000256" key="7">
    <source>
        <dbReference type="ARBA" id="ARBA00022927"/>
    </source>
</evidence>
<reference evidence="14 15" key="1">
    <citation type="journal article" date="2020" name="ISME J.">
        <title>Uncovering the hidden diversity of litter-decomposition mechanisms in mushroom-forming fungi.</title>
        <authorList>
            <person name="Floudas D."/>
            <person name="Bentzer J."/>
            <person name="Ahren D."/>
            <person name="Johansson T."/>
            <person name="Persson P."/>
            <person name="Tunlid A."/>
        </authorList>
    </citation>
    <scope>NUCLEOTIDE SEQUENCE [LARGE SCALE GENOMIC DNA]</scope>
    <source>
        <strain evidence="14 15">CBS 146.42</strain>
    </source>
</reference>
<feature type="region of interest" description="Disordered" evidence="12">
    <location>
        <begin position="90"/>
        <end position="109"/>
    </location>
</feature>
<evidence type="ECO:0000259" key="13">
    <source>
        <dbReference type="Pfam" id="PF02953"/>
    </source>
</evidence>
<keyword evidence="7 11" id="KW-0653">Protein transport</keyword>
<keyword evidence="5 11" id="KW-0999">Mitochondrion inner membrane</keyword>
<evidence type="ECO:0000256" key="6">
    <source>
        <dbReference type="ARBA" id="ARBA00022833"/>
    </source>
</evidence>
<dbReference type="AlphaFoldDB" id="A0A8H5G9F2"/>
<evidence type="ECO:0000313" key="15">
    <source>
        <dbReference type="Proteomes" id="UP000559027"/>
    </source>
</evidence>
<comment type="domain">
    <text evidence="11">The twin CX3C motif contains 4 conserved Cys residues that form 2 disulfide bonds in the mitochondrial intermembrane space.</text>
</comment>
<keyword evidence="9 11" id="KW-0496">Mitochondrion</keyword>
<comment type="caution">
    <text evidence="14">The sequence shown here is derived from an EMBL/GenBank/DDBJ whole genome shotgun (WGS) entry which is preliminary data.</text>
</comment>
<evidence type="ECO:0000256" key="2">
    <source>
        <dbReference type="ARBA" id="ARBA00006720"/>
    </source>
</evidence>
<accession>A0A8H5G9F2</accession>
<dbReference type="Proteomes" id="UP000559027">
    <property type="component" value="Unassembled WGS sequence"/>
</dbReference>
<keyword evidence="8 11" id="KW-0811">Translocation</keyword>
<dbReference type="InterPro" id="IPR004217">
    <property type="entry name" value="Tim10-like"/>
</dbReference>
<evidence type="ECO:0000256" key="10">
    <source>
        <dbReference type="ARBA" id="ARBA00023157"/>
    </source>
</evidence>
<evidence type="ECO:0000256" key="9">
    <source>
        <dbReference type="ARBA" id="ARBA00023128"/>
    </source>
</evidence>
<evidence type="ECO:0000256" key="5">
    <source>
        <dbReference type="ARBA" id="ARBA00022792"/>
    </source>
</evidence>
<dbReference type="InterPro" id="IPR050673">
    <property type="entry name" value="Mito_inner_translocase_sub"/>
</dbReference>
<evidence type="ECO:0000313" key="14">
    <source>
        <dbReference type="EMBL" id="KAF5360857.1"/>
    </source>
</evidence>
<dbReference type="OrthoDB" id="1551503at2759"/>
<dbReference type="PANTHER" id="PTHR13172">
    <property type="entry name" value="MITOCHONDRIAL IMPORT INNER MEMBRANE TRANSLOCASE SUBUNIT TIM9B"/>
    <property type="match status" value="1"/>
</dbReference>
<evidence type="ECO:0000256" key="12">
    <source>
        <dbReference type="SAM" id="MobiDB-lite"/>
    </source>
</evidence>
<evidence type="ECO:0000256" key="11">
    <source>
        <dbReference type="RuleBase" id="RU367043"/>
    </source>
</evidence>
<keyword evidence="11" id="KW-0143">Chaperone</keyword>
<organism evidence="14 15">
    <name type="scientific">Leucocoprinus leucothites</name>
    <dbReference type="NCBI Taxonomy" id="201217"/>
    <lineage>
        <taxon>Eukaryota</taxon>
        <taxon>Fungi</taxon>
        <taxon>Dikarya</taxon>
        <taxon>Basidiomycota</taxon>
        <taxon>Agaricomycotina</taxon>
        <taxon>Agaricomycetes</taxon>
        <taxon>Agaricomycetidae</taxon>
        <taxon>Agaricales</taxon>
        <taxon>Agaricineae</taxon>
        <taxon>Agaricaceae</taxon>
        <taxon>Leucocoprinus</taxon>
    </lineage>
</organism>
<comment type="subunit">
    <text evidence="11">Heterohexamer.</text>
</comment>
<feature type="domain" description="Tim10-like" evidence="13">
    <location>
        <begin position="17"/>
        <end position="78"/>
    </location>
</feature>
<evidence type="ECO:0000256" key="4">
    <source>
        <dbReference type="ARBA" id="ARBA00022723"/>
    </source>
</evidence>
<comment type="function">
    <text evidence="11">Mitochondrial intermembrane chaperone that participates in the import and insertion of some multi-pass transmembrane proteins into the mitochondrial inner membrane. Also required for the transfer of beta-barrel precursors from the TOM complex to the sorting and assembly machinery (SAM complex) of the outer membrane. Acts as a chaperone-like protein that protects the hydrophobic precursors from aggregation and guide them through the mitochondrial intermembrane space.</text>
</comment>
<dbReference type="SUPFAM" id="SSF144122">
    <property type="entry name" value="Tim10-like"/>
    <property type="match status" value="1"/>
</dbReference>
<evidence type="ECO:0000256" key="1">
    <source>
        <dbReference type="ARBA" id="ARBA00004137"/>
    </source>
</evidence>